<keyword evidence="8" id="KW-1185">Reference proteome</keyword>
<dbReference type="Pfam" id="PF13458">
    <property type="entry name" value="Peripla_BP_6"/>
    <property type="match status" value="1"/>
</dbReference>
<dbReference type="InterPro" id="IPR028081">
    <property type="entry name" value="Leu-bd"/>
</dbReference>
<dbReference type="InterPro" id="IPR051010">
    <property type="entry name" value="BCAA_transport"/>
</dbReference>
<gene>
    <name evidence="7" type="ORF">ABK249_32975</name>
</gene>
<feature type="chain" id="PRO_5047497103" evidence="5">
    <location>
        <begin position="25"/>
        <end position="395"/>
    </location>
</feature>
<dbReference type="PANTHER" id="PTHR30483:SF37">
    <property type="entry name" value="ABC TRANSPORTER SUBSTRATE-BINDING PROTEIN"/>
    <property type="match status" value="1"/>
</dbReference>
<dbReference type="EMBL" id="JBEAAL010000054">
    <property type="protein sequence ID" value="MEQ1409717.1"/>
    <property type="molecule type" value="Genomic_DNA"/>
</dbReference>
<accession>A0ABV0MCU2</accession>
<comment type="similarity">
    <text evidence="1">Belongs to the leucine-binding protein family.</text>
</comment>
<dbReference type="CDD" id="cd19989">
    <property type="entry name" value="PBP1_SBP-like"/>
    <property type="match status" value="1"/>
</dbReference>
<name>A0ABV0MCU2_9HYPH</name>
<dbReference type="PRINTS" id="PR00337">
    <property type="entry name" value="LEUILEVALBP"/>
</dbReference>
<dbReference type="Proteomes" id="UP001496627">
    <property type="component" value="Unassembled WGS sequence"/>
</dbReference>
<feature type="signal peptide" evidence="5">
    <location>
        <begin position="1"/>
        <end position="24"/>
    </location>
</feature>
<keyword evidence="3 5" id="KW-0732">Signal</keyword>
<evidence type="ECO:0000313" key="7">
    <source>
        <dbReference type="EMBL" id="MEQ1409717.1"/>
    </source>
</evidence>
<evidence type="ECO:0000256" key="2">
    <source>
        <dbReference type="ARBA" id="ARBA00022448"/>
    </source>
</evidence>
<comment type="caution">
    <text evidence="7">The sequence shown here is derived from an EMBL/GenBank/DDBJ whole genome shotgun (WGS) entry which is preliminary data.</text>
</comment>
<feature type="domain" description="Leucine-binding protein" evidence="6">
    <location>
        <begin position="28"/>
        <end position="366"/>
    </location>
</feature>
<proteinExistence type="inferred from homology"/>
<dbReference type="PANTHER" id="PTHR30483">
    <property type="entry name" value="LEUCINE-SPECIFIC-BINDING PROTEIN"/>
    <property type="match status" value="1"/>
</dbReference>
<organism evidence="7 8">
    <name type="scientific">Neorhizobium phenanthreniclasticum</name>
    <dbReference type="NCBI Taxonomy" id="3157917"/>
    <lineage>
        <taxon>Bacteria</taxon>
        <taxon>Pseudomonadati</taxon>
        <taxon>Pseudomonadota</taxon>
        <taxon>Alphaproteobacteria</taxon>
        <taxon>Hyphomicrobiales</taxon>
        <taxon>Rhizobiaceae</taxon>
        <taxon>Rhizobium/Agrobacterium group</taxon>
        <taxon>Neorhizobium</taxon>
    </lineage>
</organism>
<evidence type="ECO:0000259" key="6">
    <source>
        <dbReference type="Pfam" id="PF13458"/>
    </source>
</evidence>
<sequence>MRTTKLYAGVAAAAFLIAAGASSAADATIKIGVATALTGAYGDLGQQVKRAVDFAVEEVNAKGGIDGRKVETQYQDTQAKADIARQQAEKLVNDGFTILTGSIASGEALGIAPMLERWDAVMMGTVPKADALTGAECSPRFFRANIPDYADAATVGTWLKEQSEKKWAIMGSDTAWGRNSGASFTKTASGLTRDIVAEGYAGLGTNDFAPYIQKILDSGAEGVWVALAGRDAINFAQQAKQFGLIDKLKVAGVSFVTDNTVKTLGDVSKGIYGIINYSSTLDTPANKAFVDAWAKKYPGTLPANFEGETYLGMQVLFAGIDKADSTSPEDIAEALEGIETDTIIGKISVRQADHQFVRGNFFGRIEDQDGTLRPVVATSVAADVAMPAADDACKL</sequence>
<evidence type="ECO:0000256" key="4">
    <source>
        <dbReference type="ARBA" id="ARBA00022970"/>
    </source>
</evidence>
<protein>
    <submittedName>
        <fullName evidence="7">ABC transporter substrate-binding protein</fullName>
    </submittedName>
</protein>
<keyword evidence="2" id="KW-0813">Transport</keyword>
<dbReference type="Gene3D" id="3.40.50.2300">
    <property type="match status" value="2"/>
</dbReference>
<dbReference type="InterPro" id="IPR028082">
    <property type="entry name" value="Peripla_BP_I"/>
</dbReference>
<dbReference type="SUPFAM" id="SSF53822">
    <property type="entry name" value="Periplasmic binding protein-like I"/>
    <property type="match status" value="1"/>
</dbReference>
<reference evidence="7 8" key="1">
    <citation type="submission" date="2024-05" db="EMBL/GenBank/DDBJ databases">
        <title>Neorhizobium sp. Rsf11, a plant growth promoting and heavy metal resistant PAH-degrader.</title>
        <authorList>
            <person name="Golubev S.N."/>
            <person name="Muratova A.Y."/>
            <person name="Markelova M.I."/>
        </authorList>
    </citation>
    <scope>NUCLEOTIDE SEQUENCE [LARGE SCALE GENOMIC DNA]</scope>
    <source>
        <strain evidence="7 8">Rsf11</strain>
    </source>
</reference>
<evidence type="ECO:0000256" key="5">
    <source>
        <dbReference type="SAM" id="SignalP"/>
    </source>
</evidence>
<evidence type="ECO:0000256" key="3">
    <source>
        <dbReference type="ARBA" id="ARBA00022729"/>
    </source>
</evidence>
<evidence type="ECO:0000256" key="1">
    <source>
        <dbReference type="ARBA" id="ARBA00010062"/>
    </source>
</evidence>
<dbReference type="InterPro" id="IPR000709">
    <property type="entry name" value="Leu_Ile_Val-bd"/>
</dbReference>
<keyword evidence="4" id="KW-0029">Amino-acid transport</keyword>
<evidence type="ECO:0000313" key="8">
    <source>
        <dbReference type="Proteomes" id="UP001496627"/>
    </source>
</evidence>
<dbReference type="RefSeq" id="WP_210058942.1">
    <property type="nucleotide sequence ID" value="NZ_JBEAAL010000054.1"/>
</dbReference>